<dbReference type="GO" id="GO:0005737">
    <property type="term" value="C:cytoplasm"/>
    <property type="evidence" value="ECO:0007669"/>
    <property type="project" value="InterPro"/>
</dbReference>
<feature type="compositionally biased region" description="Basic and acidic residues" evidence="1">
    <location>
        <begin position="798"/>
        <end position="811"/>
    </location>
</feature>
<feature type="region of interest" description="Disordered" evidence="1">
    <location>
        <begin position="324"/>
        <end position="371"/>
    </location>
</feature>
<feature type="region of interest" description="Disordered" evidence="1">
    <location>
        <begin position="262"/>
        <end position="302"/>
    </location>
</feature>
<dbReference type="PANTHER" id="PTHR46421">
    <property type="entry name" value="PROGRAMMED CELL DEATH PROTEIN 2-LIKE"/>
    <property type="match status" value="1"/>
</dbReference>
<feature type="compositionally biased region" description="Basic and acidic residues" evidence="1">
    <location>
        <begin position="746"/>
        <end position="755"/>
    </location>
</feature>
<dbReference type="PANTHER" id="PTHR46421:SF1">
    <property type="entry name" value="PROGRAMMED CELL DEATH PROTEIN 2-LIKE"/>
    <property type="match status" value="1"/>
</dbReference>
<gene>
    <name evidence="3" type="ORF">CTOB1V02_LOCUS5298</name>
</gene>
<dbReference type="OrthoDB" id="366284at2759"/>
<feature type="region of interest" description="Disordered" evidence="1">
    <location>
        <begin position="1113"/>
        <end position="1170"/>
    </location>
</feature>
<accession>A0A7R8ZPE4</accession>
<feature type="compositionally biased region" description="Polar residues" evidence="1">
    <location>
        <begin position="287"/>
        <end position="299"/>
    </location>
</feature>
<feature type="compositionally biased region" description="Polar residues" evidence="1">
    <location>
        <begin position="663"/>
        <end position="687"/>
    </location>
</feature>
<organism evidence="3">
    <name type="scientific">Cyprideis torosa</name>
    <dbReference type="NCBI Taxonomy" id="163714"/>
    <lineage>
        <taxon>Eukaryota</taxon>
        <taxon>Metazoa</taxon>
        <taxon>Ecdysozoa</taxon>
        <taxon>Arthropoda</taxon>
        <taxon>Crustacea</taxon>
        <taxon>Oligostraca</taxon>
        <taxon>Ostracoda</taxon>
        <taxon>Podocopa</taxon>
        <taxon>Podocopida</taxon>
        <taxon>Cytherocopina</taxon>
        <taxon>Cytheroidea</taxon>
        <taxon>Cytherideidae</taxon>
        <taxon>Cyprideis</taxon>
    </lineage>
</organism>
<reference evidence="3" key="1">
    <citation type="submission" date="2020-11" db="EMBL/GenBank/DDBJ databases">
        <authorList>
            <person name="Tran Van P."/>
        </authorList>
    </citation>
    <scope>NUCLEOTIDE SEQUENCE</scope>
</reference>
<sequence length="1488" mass="163477">MEDSSDVGLALLVYDYLNSYHCYKSCQAFLDESPYAFALDRKELFSRGSRNQLAMIIREHATAAKMLATKLQDLSQSDCSLAECYHLPFLEQLQTVLKKLNSLLIRGQNRATPPSTPVLPSQPSSTGLTPYPVGGSGSQFSASLKKEPNRMAVAETQNVDLERAISVTTNLHLESEPWESPPTSELEYRPEEVRPAVEEVVRDFINAEASHLAEGINRARECAATSAENPQGGEDDLGDELQNLIDTITNENAPTIAKEIVSQKKMRQASETPRQLRASSSASQASFVNSTQTMSSNSPAALPFRHSSAGLSYRQLPPLSPSFLRPASRTSSSSSVPSPRSVVCREINYSSSEPAAQRRRSTRPRGRPRISPFANIVVPEPIKVTLNNSALETGERRSGRRSSRNTAGVSARGTLVDEADRVPLLMQSLPPAEEKVAAPVERVPHTVSVKEMTPTPEETVSTAAPVERIPLGVPRVPPAGQETPVPSEGVPSPVERIPPQVLELPPPVEMVPPPIERLPPTVEVIPLTPTEKNESLPVKPGPSSVEWVSPRPDWEGSKGRKRPSDSVSGGKGRKRRKASPPAKQGVPKPRTRRKGATVTSGQMTRIEASIEAVVTGTGHAMTLATNDPAVAENKTDVKPADETLEETEPSGKPESGTLRKVESSGSKSLSLLNVEQPAESQVQNVAKKTQRKSRKAENPTKSSYVLPLSKGWLMKQDKVTKAIKARFCENFVREQQQRKTSQTRADSNDSSKESSKTTSDTGPSVVAKSEEEKKALDASTPTKVASSGARQMSLFSPEIEKEEERRVEEAKTSVTSQSKAKSSEARQMSLFSPEIEKEEERRVEEAKTSVTSQSKAKSSEARQMSVLSLEVEKQDERREEAKTSVKETSQSKAKSSKASPMPVFSSEVEKEEERREEAKTSVKETSQSKAKSSEAREMSVFSSERGKEKEIGALEAKTSTEASKPSAEIREMWVSSPEVSEDELDMDLTISGQLEHFTQEPRVDEDEESEYEDVAADLSISGLQEHLTLEPRQQTNDDHPQQSFRSAAFSSIVTPEWELQTSSDSVMFRITPEDAPVLSFKGLAQTVPANLLQGYSVLQGGPKGATNALLNVRQTLSTPRRKSHRRKLDFKSPSLQPSEAASHSKHRLSFPLQNDARRESPKAPLDIRPLPSSPPFDKKYKRLVVVMATYIDSSASVLLGLQDETLSSSGPVSFTDTFVGFKPNLPPSLPFHWPPCPSCGCPLSHLLQLYAPLDPTKHRVLSLFACAASAKCQGTSNCWKCLRFQWPAVGEPDVASLEEKSAVKEDWLDGQDDWGDGDEECGSHVFVEEEMKDTSGSECSSDDSTPRRLCGVEDMESDVPGRGRGGSEEYEKAVPKHGDQHFFKFHDRLRRSPHQLLRYYQNPCSSRGMLLLRPLSDPLPLTCPHCFSALRLEAQLMPPFLSLVQPLHAEEGESTKSYLEFGTVLMLTCVESCSTTECVEETVVLQEE</sequence>
<feature type="compositionally biased region" description="Basic and acidic residues" evidence="1">
    <location>
        <begin position="834"/>
        <end position="847"/>
    </location>
</feature>
<feature type="region of interest" description="Disordered" evidence="1">
    <location>
        <begin position="528"/>
        <end position="607"/>
    </location>
</feature>
<feature type="domain" description="Programmed cell death protein 2 C-terminal" evidence="2">
    <location>
        <begin position="1379"/>
        <end position="1487"/>
    </location>
</feature>
<feature type="region of interest" description="Disordered" evidence="1">
    <location>
        <begin position="108"/>
        <end position="136"/>
    </location>
</feature>
<feature type="compositionally biased region" description="Polar residues" evidence="1">
    <location>
        <begin position="109"/>
        <end position="128"/>
    </location>
</feature>
<feature type="compositionally biased region" description="Polar residues" evidence="1">
    <location>
        <begin position="779"/>
        <end position="794"/>
    </location>
</feature>
<dbReference type="InterPro" id="IPR052815">
    <property type="entry name" value="PDCD2-like_regulator"/>
</dbReference>
<feature type="compositionally biased region" description="Polar residues" evidence="1">
    <location>
        <begin position="848"/>
        <end position="866"/>
    </location>
</feature>
<evidence type="ECO:0000313" key="3">
    <source>
        <dbReference type="EMBL" id="CAD7227390.1"/>
    </source>
</evidence>
<dbReference type="InterPro" id="IPR007320">
    <property type="entry name" value="PDCD2_C"/>
</dbReference>
<feature type="compositionally biased region" description="Basic and acidic residues" evidence="1">
    <location>
        <begin position="870"/>
        <end position="885"/>
    </location>
</feature>
<feature type="compositionally biased region" description="Basic residues" evidence="1">
    <location>
        <begin position="1119"/>
        <end position="1128"/>
    </location>
</feature>
<feature type="compositionally biased region" description="Low complexity" evidence="1">
    <location>
        <begin position="890"/>
        <end position="899"/>
    </location>
</feature>
<feature type="compositionally biased region" description="Low complexity" evidence="1">
    <location>
        <begin position="325"/>
        <end position="342"/>
    </location>
</feature>
<dbReference type="Pfam" id="PF04194">
    <property type="entry name" value="PDCD2_C"/>
    <property type="match status" value="1"/>
</dbReference>
<name>A0A7R8ZPE4_9CRUS</name>
<feature type="region of interest" description="Disordered" evidence="1">
    <location>
        <begin position="389"/>
        <end position="412"/>
    </location>
</feature>
<feature type="compositionally biased region" description="Polar residues" evidence="1">
    <location>
        <begin position="812"/>
        <end position="830"/>
    </location>
</feature>
<feature type="region of interest" description="Disordered" evidence="1">
    <location>
        <begin position="623"/>
        <end position="709"/>
    </location>
</feature>
<feature type="compositionally biased region" description="Basic and acidic residues" evidence="1">
    <location>
        <begin position="907"/>
        <end position="922"/>
    </location>
</feature>
<protein>
    <recommendedName>
        <fullName evidence="2">Programmed cell death protein 2 C-terminal domain-containing protein</fullName>
    </recommendedName>
</protein>
<evidence type="ECO:0000259" key="2">
    <source>
        <dbReference type="Pfam" id="PF04194"/>
    </source>
</evidence>
<feature type="compositionally biased region" description="Basic and acidic residues" evidence="1">
    <location>
        <begin position="552"/>
        <end position="564"/>
    </location>
</feature>
<proteinExistence type="predicted"/>
<evidence type="ECO:0000256" key="1">
    <source>
        <dbReference type="SAM" id="MobiDB-lite"/>
    </source>
</evidence>
<feature type="compositionally biased region" description="Basic residues" evidence="1">
    <location>
        <begin position="357"/>
        <end position="368"/>
    </location>
</feature>
<feature type="region of interest" description="Disordered" evidence="1">
    <location>
        <begin position="732"/>
        <end position="982"/>
    </location>
</feature>
<dbReference type="EMBL" id="OB661120">
    <property type="protein sequence ID" value="CAD7227390.1"/>
    <property type="molecule type" value="Genomic_DNA"/>
</dbReference>